<dbReference type="Proteomes" id="UP000249056">
    <property type="component" value="Unassembled WGS sequence"/>
</dbReference>
<sequence>MNVYLSLSISSLWSNELHLNNQGATVRKGEFGKKALYNLETGTETETETGNCDCDWELGLGHDILIIISVNIRKRST</sequence>
<accession>A0A395ILW7</accession>
<name>A0A395ILW7_9HELO</name>
<dbReference type="OrthoDB" id="10527099at2759"/>
<evidence type="ECO:0000313" key="1">
    <source>
        <dbReference type="EMBL" id="RAL59379.1"/>
    </source>
</evidence>
<organism evidence="1 2">
    <name type="scientific">Monilinia fructigena</name>
    <dbReference type="NCBI Taxonomy" id="38457"/>
    <lineage>
        <taxon>Eukaryota</taxon>
        <taxon>Fungi</taxon>
        <taxon>Dikarya</taxon>
        <taxon>Ascomycota</taxon>
        <taxon>Pezizomycotina</taxon>
        <taxon>Leotiomycetes</taxon>
        <taxon>Helotiales</taxon>
        <taxon>Sclerotiniaceae</taxon>
        <taxon>Monilinia</taxon>
    </lineage>
</organism>
<gene>
    <name evidence="1" type="ORF">DID88_006868</name>
</gene>
<reference evidence="1 2" key="1">
    <citation type="submission" date="2018-06" db="EMBL/GenBank/DDBJ databases">
        <title>Genome Sequence of the Brown Rot Fungal Pathogen Monilinia fructigena.</title>
        <authorList>
            <person name="Landi L."/>
            <person name="De Miccolis Angelini R.M."/>
            <person name="Pollastro S."/>
            <person name="Abate D."/>
            <person name="Faretra F."/>
            <person name="Romanazzi G."/>
        </authorList>
    </citation>
    <scope>NUCLEOTIDE SEQUENCE [LARGE SCALE GENOMIC DNA]</scope>
    <source>
        <strain evidence="1 2">Mfrg269</strain>
    </source>
</reference>
<proteinExistence type="predicted"/>
<evidence type="ECO:0000313" key="2">
    <source>
        <dbReference type="Proteomes" id="UP000249056"/>
    </source>
</evidence>
<dbReference type="AlphaFoldDB" id="A0A395ILW7"/>
<comment type="caution">
    <text evidence="1">The sequence shown here is derived from an EMBL/GenBank/DDBJ whole genome shotgun (WGS) entry which is preliminary data.</text>
</comment>
<keyword evidence="2" id="KW-1185">Reference proteome</keyword>
<dbReference type="EMBL" id="QKRW01000054">
    <property type="protein sequence ID" value="RAL59379.1"/>
    <property type="molecule type" value="Genomic_DNA"/>
</dbReference>
<protein>
    <submittedName>
        <fullName evidence="1">Uncharacterized protein</fullName>
    </submittedName>
</protein>